<dbReference type="Gene3D" id="1.25.40.20">
    <property type="entry name" value="Ankyrin repeat-containing domain"/>
    <property type="match status" value="1"/>
</dbReference>
<dbReference type="InterPro" id="IPR002110">
    <property type="entry name" value="Ankyrin_rpt"/>
</dbReference>
<name>A0A420W7S8_9BACT</name>
<keyword evidence="3" id="KW-1185">Reference proteome</keyword>
<evidence type="ECO:0000313" key="2">
    <source>
        <dbReference type="EMBL" id="RKQ63354.1"/>
    </source>
</evidence>
<dbReference type="PROSITE" id="PS50297">
    <property type="entry name" value="ANK_REP_REGION"/>
    <property type="match status" value="1"/>
</dbReference>
<dbReference type="EMBL" id="RBIE01000001">
    <property type="protein sequence ID" value="RKQ63354.1"/>
    <property type="molecule type" value="Genomic_DNA"/>
</dbReference>
<dbReference type="InterPro" id="IPR036770">
    <property type="entry name" value="Ankyrin_rpt-contain_sf"/>
</dbReference>
<dbReference type="SUPFAM" id="SSF48403">
    <property type="entry name" value="Ankyrin repeat"/>
    <property type="match status" value="1"/>
</dbReference>
<gene>
    <name evidence="2" type="ORF">C7457_0224</name>
</gene>
<protein>
    <submittedName>
        <fullName evidence="2">Uncharacterized protein</fullName>
    </submittedName>
</protein>
<dbReference type="SMART" id="SM00248">
    <property type="entry name" value="ANK"/>
    <property type="match status" value="2"/>
</dbReference>
<dbReference type="AlphaFoldDB" id="A0A420W7S8"/>
<proteinExistence type="predicted"/>
<keyword evidence="1" id="KW-0040">ANK repeat</keyword>
<dbReference type="RefSeq" id="WP_121169601.1">
    <property type="nucleotide sequence ID" value="NZ_RBIE01000001.1"/>
</dbReference>
<evidence type="ECO:0000313" key="3">
    <source>
        <dbReference type="Proteomes" id="UP000280881"/>
    </source>
</evidence>
<dbReference type="Proteomes" id="UP000280881">
    <property type="component" value="Unassembled WGS sequence"/>
</dbReference>
<feature type="repeat" description="ANK" evidence="1">
    <location>
        <begin position="164"/>
        <end position="196"/>
    </location>
</feature>
<evidence type="ECO:0000256" key="1">
    <source>
        <dbReference type="PROSITE-ProRule" id="PRU00023"/>
    </source>
</evidence>
<dbReference type="PROSITE" id="PS50088">
    <property type="entry name" value="ANK_REPEAT"/>
    <property type="match status" value="1"/>
</dbReference>
<dbReference type="Pfam" id="PF00023">
    <property type="entry name" value="Ank"/>
    <property type="match status" value="1"/>
</dbReference>
<reference evidence="2 3" key="1">
    <citation type="submission" date="2018-10" db="EMBL/GenBank/DDBJ databases">
        <title>Genomic Encyclopedia of Type Strains, Phase IV (KMG-IV): sequencing the most valuable type-strain genomes for metagenomic binning, comparative biology and taxonomic classification.</title>
        <authorList>
            <person name="Goeker M."/>
        </authorList>
    </citation>
    <scope>NUCLEOTIDE SEQUENCE [LARGE SCALE GENOMIC DNA]</scope>
    <source>
        <strain evidence="2 3">DSM 15521</strain>
    </source>
</reference>
<sequence length="213" mass="24793">MVKKRSSVPKAKKERLINSVKQGNINEFSKLCSKRVLKSLRNNIPLWMYVVSIGNEEIVKYTVRTLLSENSKNSNESEKEEIKRKFKGRWIEVILAVKRKEALEVMCKEFKEKLLEERDCFSGKKEKLINQILIELSKENKEEEVEILFREFPEEINVNIQDDMANTPLHYGTYRGNEKLVKILVKHGGRLDIQNSIGLTPEGILRFKGVKIS</sequence>
<organism evidence="2 3">
    <name type="scientific">Thermovibrio guaymasensis</name>
    <dbReference type="NCBI Taxonomy" id="240167"/>
    <lineage>
        <taxon>Bacteria</taxon>
        <taxon>Pseudomonadati</taxon>
        <taxon>Aquificota</taxon>
        <taxon>Aquificia</taxon>
        <taxon>Desulfurobacteriales</taxon>
        <taxon>Desulfurobacteriaceae</taxon>
        <taxon>Thermovibrio</taxon>
    </lineage>
</organism>
<dbReference type="OrthoDB" id="639983at2"/>
<accession>A0A420W7S8</accession>
<comment type="caution">
    <text evidence="2">The sequence shown here is derived from an EMBL/GenBank/DDBJ whole genome shotgun (WGS) entry which is preliminary data.</text>
</comment>